<accession>A0A6C0KF92</accession>
<organism evidence="3">
    <name type="scientific">viral metagenome</name>
    <dbReference type="NCBI Taxonomy" id="1070528"/>
    <lineage>
        <taxon>unclassified sequences</taxon>
        <taxon>metagenomes</taxon>
        <taxon>organismal metagenomes</taxon>
    </lineage>
</organism>
<feature type="compositionally biased region" description="Acidic residues" evidence="1">
    <location>
        <begin position="292"/>
        <end position="304"/>
    </location>
</feature>
<dbReference type="PROSITE" id="PS50011">
    <property type="entry name" value="PROTEIN_KINASE_DOM"/>
    <property type="match status" value="1"/>
</dbReference>
<feature type="domain" description="Protein kinase" evidence="2">
    <location>
        <begin position="55"/>
        <end position="304"/>
    </location>
</feature>
<evidence type="ECO:0000313" key="3">
    <source>
        <dbReference type="EMBL" id="QHU15871.1"/>
    </source>
</evidence>
<protein>
    <recommendedName>
        <fullName evidence="2">Protein kinase domain-containing protein</fullName>
    </recommendedName>
</protein>
<evidence type="ECO:0000259" key="2">
    <source>
        <dbReference type="PROSITE" id="PS50011"/>
    </source>
</evidence>
<dbReference type="SUPFAM" id="SSF56112">
    <property type="entry name" value="Protein kinase-like (PK-like)"/>
    <property type="match status" value="1"/>
</dbReference>
<reference evidence="3" key="1">
    <citation type="journal article" date="2020" name="Nature">
        <title>Giant virus diversity and host interactions through global metagenomics.</title>
        <authorList>
            <person name="Schulz F."/>
            <person name="Roux S."/>
            <person name="Paez-Espino D."/>
            <person name="Jungbluth S."/>
            <person name="Walsh D.A."/>
            <person name="Denef V.J."/>
            <person name="McMahon K.D."/>
            <person name="Konstantinidis K.T."/>
            <person name="Eloe-Fadrosh E.A."/>
            <person name="Kyrpides N.C."/>
            <person name="Woyke T."/>
        </authorList>
    </citation>
    <scope>NUCLEOTIDE SEQUENCE</scope>
    <source>
        <strain evidence="3">GVMAG-S-3300010158-109</strain>
    </source>
</reference>
<feature type="region of interest" description="Disordered" evidence="1">
    <location>
        <begin position="247"/>
        <end position="304"/>
    </location>
</feature>
<dbReference type="EMBL" id="MN740869">
    <property type="protein sequence ID" value="QHU15871.1"/>
    <property type="molecule type" value="Genomic_DNA"/>
</dbReference>
<dbReference type="InterPro" id="IPR000719">
    <property type="entry name" value="Prot_kinase_dom"/>
</dbReference>
<sequence>MNDHPFLDDVGGDERCSTIFPEFTILRKENLEDPLLKIDESCVFRLVYSNQNREDNCTGKIKKGEELPVVSSEGKLYYGSCDEEENYILKIQNRYNRNEISFQLYASDSGIAPPIYEIWFCYPEIPKPSDCPTTSLFVMKRLSQTLGDILVSSIPINQKIYYIEKAVVLLERLHRIGIHHNDCHLENFMLDMETGELFLIDYGLSSRSDTKNDFNILYNFVLGSKINSLDKQKLLFSIKHTKPYGIPPLLDNKDKNEKSSTASRMGFTRIEKGGSRYEKSRSGGRIGQNRYDDDDDEEDDEEDN</sequence>
<name>A0A6C0KF92_9ZZZZ</name>
<dbReference type="GO" id="GO:0004672">
    <property type="term" value="F:protein kinase activity"/>
    <property type="evidence" value="ECO:0007669"/>
    <property type="project" value="InterPro"/>
</dbReference>
<proteinExistence type="predicted"/>
<feature type="compositionally biased region" description="Basic and acidic residues" evidence="1">
    <location>
        <begin position="269"/>
        <end position="281"/>
    </location>
</feature>
<evidence type="ECO:0000256" key="1">
    <source>
        <dbReference type="SAM" id="MobiDB-lite"/>
    </source>
</evidence>
<dbReference type="GO" id="GO:0005524">
    <property type="term" value="F:ATP binding"/>
    <property type="evidence" value="ECO:0007669"/>
    <property type="project" value="InterPro"/>
</dbReference>
<dbReference type="AlphaFoldDB" id="A0A6C0KF92"/>
<dbReference type="InterPro" id="IPR011009">
    <property type="entry name" value="Kinase-like_dom_sf"/>
</dbReference>
<dbReference type="Gene3D" id="1.10.510.10">
    <property type="entry name" value="Transferase(Phosphotransferase) domain 1"/>
    <property type="match status" value="1"/>
</dbReference>